<feature type="domain" description="EF-hand" evidence="11">
    <location>
        <begin position="345"/>
        <end position="371"/>
    </location>
</feature>
<comment type="cofactor">
    <cofactor evidence="1">
        <name>Mg(2+)</name>
        <dbReference type="ChEBI" id="CHEBI:18420"/>
    </cofactor>
</comment>
<evidence type="ECO:0000256" key="5">
    <source>
        <dbReference type="ARBA" id="ARBA00022741"/>
    </source>
</evidence>
<dbReference type="InterPro" id="IPR002048">
    <property type="entry name" value="EF_hand_dom"/>
</dbReference>
<proteinExistence type="inferred from homology"/>
<evidence type="ECO:0000256" key="7">
    <source>
        <dbReference type="ARBA" id="ARBA00022837"/>
    </source>
</evidence>
<accession>A0A9P1BR23</accession>
<evidence type="ECO:0000313" key="15">
    <source>
        <dbReference type="Proteomes" id="UP001152797"/>
    </source>
</evidence>
<name>A0A9P1BR23_9DINO</name>
<dbReference type="EMBL" id="CAMXCT020000372">
    <property type="protein sequence ID" value="CAL1131269.1"/>
    <property type="molecule type" value="Genomic_DNA"/>
</dbReference>
<comment type="caution">
    <text evidence="12">The sequence shown here is derived from an EMBL/GenBank/DDBJ whole genome shotgun (WGS) entry which is preliminary data.</text>
</comment>
<dbReference type="PANTHER" id="PTHR24349">
    <property type="entry name" value="SERINE/THREONINE-PROTEIN KINASE"/>
    <property type="match status" value="1"/>
</dbReference>
<dbReference type="Proteomes" id="UP001152797">
    <property type="component" value="Unassembled WGS sequence"/>
</dbReference>
<dbReference type="GO" id="GO:0004674">
    <property type="term" value="F:protein serine/threonine kinase activity"/>
    <property type="evidence" value="ECO:0007669"/>
    <property type="project" value="UniProtKB-KW"/>
</dbReference>
<evidence type="ECO:0000256" key="4">
    <source>
        <dbReference type="ARBA" id="ARBA00022679"/>
    </source>
</evidence>
<dbReference type="SUPFAM" id="SSF56112">
    <property type="entry name" value="Protein kinase-like (PK-like)"/>
    <property type="match status" value="1"/>
</dbReference>
<dbReference type="PROSITE" id="PS50222">
    <property type="entry name" value="EF_HAND_2"/>
    <property type="match status" value="4"/>
</dbReference>
<dbReference type="EMBL" id="CAMXCT030000372">
    <property type="protein sequence ID" value="CAL4765206.1"/>
    <property type="molecule type" value="Genomic_DNA"/>
</dbReference>
<dbReference type="Gene3D" id="1.10.238.10">
    <property type="entry name" value="EF-hand"/>
    <property type="match status" value="2"/>
</dbReference>
<feature type="domain" description="EF-hand" evidence="11">
    <location>
        <begin position="261"/>
        <end position="296"/>
    </location>
</feature>
<dbReference type="InterPro" id="IPR050205">
    <property type="entry name" value="CDPK_Ser/Thr_kinases"/>
</dbReference>
<evidence type="ECO:0000313" key="13">
    <source>
        <dbReference type="EMBL" id="CAL1131269.1"/>
    </source>
</evidence>
<dbReference type="SMART" id="SM00054">
    <property type="entry name" value="EFh"/>
    <property type="match status" value="4"/>
</dbReference>
<dbReference type="InterPro" id="IPR018247">
    <property type="entry name" value="EF_Hand_1_Ca_BS"/>
</dbReference>
<dbReference type="FunFam" id="1.10.510.10:FF:000571">
    <property type="entry name" value="Maternal embryonic leucine zipper kinase"/>
    <property type="match status" value="1"/>
</dbReference>
<dbReference type="SMART" id="SM00220">
    <property type="entry name" value="S_TKc"/>
    <property type="match status" value="1"/>
</dbReference>
<dbReference type="CDD" id="cd00051">
    <property type="entry name" value="EFh"/>
    <property type="match status" value="2"/>
</dbReference>
<feature type="domain" description="EF-hand" evidence="11">
    <location>
        <begin position="225"/>
        <end position="260"/>
    </location>
</feature>
<evidence type="ECO:0000256" key="1">
    <source>
        <dbReference type="ARBA" id="ARBA00001946"/>
    </source>
</evidence>
<comment type="similarity">
    <text evidence="9">Belongs to the protein kinase superfamily. Ser/Thr protein kinase family. CDPK subfamily.</text>
</comment>
<keyword evidence="3 14" id="KW-0723">Serine/threonine-protein kinase</keyword>
<dbReference type="EMBL" id="CAMXCT010000372">
    <property type="protein sequence ID" value="CAI3977894.1"/>
    <property type="molecule type" value="Genomic_DNA"/>
</dbReference>
<evidence type="ECO:0000313" key="12">
    <source>
        <dbReference type="EMBL" id="CAI3977894.1"/>
    </source>
</evidence>
<comment type="subunit">
    <text evidence="2">Monomer.</text>
</comment>
<dbReference type="Pfam" id="PF00069">
    <property type="entry name" value="Pkinase"/>
    <property type="match status" value="1"/>
</dbReference>
<evidence type="ECO:0000259" key="11">
    <source>
        <dbReference type="PROSITE" id="PS50222"/>
    </source>
</evidence>
<evidence type="ECO:0000313" key="14">
    <source>
        <dbReference type="EMBL" id="CAL4765206.1"/>
    </source>
</evidence>
<keyword evidence="5" id="KW-0547">Nucleotide-binding</keyword>
<keyword evidence="8" id="KW-0067">ATP-binding</keyword>
<dbReference type="InterPro" id="IPR011009">
    <property type="entry name" value="Kinase-like_dom_sf"/>
</dbReference>
<dbReference type="GO" id="GO:0005524">
    <property type="term" value="F:ATP binding"/>
    <property type="evidence" value="ECO:0007669"/>
    <property type="project" value="UniProtKB-KW"/>
</dbReference>
<dbReference type="PROSITE" id="PS50011">
    <property type="entry name" value="PROTEIN_KINASE_DOM"/>
    <property type="match status" value="1"/>
</dbReference>
<protein>
    <submittedName>
        <fullName evidence="14">Non-specific serine/threonine protein kinase</fullName>
    </submittedName>
</protein>
<evidence type="ECO:0000256" key="8">
    <source>
        <dbReference type="ARBA" id="ARBA00022840"/>
    </source>
</evidence>
<dbReference type="PROSITE" id="PS00018">
    <property type="entry name" value="EF_HAND_1"/>
    <property type="match status" value="4"/>
</dbReference>
<gene>
    <name evidence="12" type="ORF">C1SCF055_LOCUS5993</name>
</gene>
<keyword evidence="4" id="KW-0808">Transferase</keyword>
<evidence type="ECO:0000259" key="10">
    <source>
        <dbReference type="PROSITE" id="PS50011"/>
    </source>
</evidence>
<dbReference type="InterPro" id="IPR000719">
    <property type="entry name" value="Prot_kinase_dom"/>
</dbReference>
<feature type="domain" description="Protein kinase" evidence="10">
    <location>
        <begin position="1"/>
        <end position="184"/>
    </location>
</feature>
<dbReference type="OrthoDB" id="419455at2759"/>
<feature type="domain" description="EF-hand" evidence="11">
    <location>
        <begin position="297"/>
        <end position="332"/>
    </location>
</feature>
<dbReference type="Gene3D" id="1.10.510.10">
    <property type="entry name" value="Transferase(Phosphotransferase) domain 1"/>
    <property type="match status" value="1"/>
</dbReference>
<evidence type="ECO:0000256" key="9">
    <source>
        <dbReference type="ARBA" id="ARBA00024334"/>
    </source>
</evidence>
<dbReference type="Pfam" id="PF13499">
    <property type="entry name" value="EF-hand_7"/>
    <property type="match status" value="2"/>
</dbReference>
<dbReference type="AlphaFoldDB" id="A0A9P1BR23"/>
<organism evidence="12">
    <name type="scientific">Cladocopium goreaui</name>
    <dbReference type="NCBI Taxonomy" id="2562237"/>
    <lineage>
        <taxon>Eukaryota</taxon>
        <taxon>Sar</taxon>
        <taxon>Alveolata</taxon>
        <taxon>Dinophyceae</taxon>
        <taxon>Suessiales</taxon>
        <taxon>Symbiodiniaceae</taxon>
        <taxon>Cladocopium</taxon>
    </lineage>
</organism>
<dbReference type="GO" id="GO:0005509">
    <property type="term" value="F:calcium ion binding"/>
    <property type="evidence" value="ECO:0007669"/>
    <property type="project" value="InterPro"/>
</dbReference>
<evidence type="ECO:0000256" key="6">
    <source>
        <dbReference type="ARBA" id="ARBA00022777"/>
    </source>
</evidence>
<evidence type="ECO:0000256" key="3">
    <source>
        <dbReference type="ARBA" id="ARBA00022527"/>
    </source>
</evidence>
<dbReference type="InterPro" id="IPR011992">
    <property type="entry name" value="EF-hand-dom_pair"/>
</dbReference>
<dbReference type="FunFam" id="1.10.238.10:FF:000001">
    <property type="entry name" value="Calmodulin 1"/>
    <property type="match status" value="1"/>
</dbReference>
<dbReference type="PROSITE" id="PS00108">
    <property type="entry name" value="PROTEIN_KINASE_ST"/>
    <property type="match status" value="1"/>
</dbReference>
<evidence type="ECO:0000256" key="2">
    <source>
        <dbReference type="ARBA" id="ARBA00011245"/>
    </source>
</evidence>
<sequence length="394" mass="44478">MELCEGGELFDRLVEEKYLTEPTVRKVMKQVFSSIAYCHTKDVVHRDLKPENYILLSKCKAVDQTPVKLIDFGLANRCEESQQLHTAVGTSYYVAPEVLNQKYGKSVDVWSCGVLMYCLHCGSPPFFGKTDIEVLKKVKRGHYSMGGSIWSSVSALAKDLIRGCLEMDPAKRLTSMQALNHGWFQVHNSTALLDAKVLGNLRNFSVANRFQKAAMTAVAYQLTTEEQAELREVFTKLDANSDGYLSFQEIKQGMECQLNEAHFPNLSEILASMDTNNDGKIEYTEFIAAAMDHRLQRNESLCWRAFKAFDKDDDGKITLSELKQVLKDDELQQEVPSSRSSSFYFDAMDTDGNGEVSFEEFMDMLYSQSSPQNRKAKSTNLEVLVTSIDSDTPQ</sequence>
<reference evidence="13" key="2">
    <citation type="submission" date="2024-04" db="EMBL/GenBank/DDBJ databases">
        <authorList>
            <person name="Chen Y."/>
            <person name="Shah S."/>
            <person name="Dougan E. K."/>
            <person name="Thang M."/>
            <person name="Chan C."/>
        </authorList>
    </citation>
    <scope>NUCLEOTIDE SEQUENCE [LARGE SCALE GENOMIC DNA]</scope>
</reference>
<keyword evidence="7" id="KW-0106">Calcium</keyword>
<keyword evidence="6 14" id="KW-0418">Kinase</keyword>
<dbReference type="InterPro" id="IPR008271">
    <property type="entry name" value="Ser/Thr_kinase_AS"/>
</dbReference>
<reference evidence="12" key="1">
    <citation type="submission" date="2022-10" db="EMBL/GenBank/DDBJ databases">
        <authorList>
            <person name="Chen Y."/>
            <person name="Dougan E. K."/>
            <person name="Chan C."/>
            <person name="Rhodes N."/>
            <person name="Thang M."/>
        </authorList>
    </citation>
    <scope>NUCLEOTIDE SEQUENCE</scope>
</reference>
<dbReference type="SUPFAM" id="SSF47473">
    <property type="entry name" value="EF-hand"/>
    <property type="match status" value="1"/>
</dbReference>
<keyword evidence="15" id="KW-1185">Reference proteome</keyword>